<evidence type="ECO:0000256" key="1">
    <source>
        <dbReference type="ARBA" id="ARBA00022884"/>
    </source>
</evidence>
<feature type="region of interest" description="Disordered" evidence="3">
    <location>
        <begin position="720"/>
        <end position="741"/>
    </location>
</feature>
<feature type="domain" description="RRM" evidence="4">
    <location>
        <begin position="746"/>
        <end position="823"/>
    </location>
</feature>
<sequence length="877" mass="96425">MYAPMEGGCVCITRNMQYAMSETRPKLEETLPSWPPTSFPPASTLQPRSAMPRLLFGSLPADLTTAGLTELLANPPKGISAPAALDHTTPRPTDVKVLLNQLGRSRRMAFVGYKSQEQAAWIKDVWEGTWVDGRAGGGTGSRVSVEWAKGIEPSTKTRASAQNDPSTSSSPADYPPKKKTKLEAAEKPQDSQFAEFMSLSHPRKNKSLVHEIMELSIPQQPTTNAAAPPQPEPEDPPTENQPPLDGSSSSRSSSPPPVIGDDEDITDKEYLARRMKRKLADTVDLQPDPKEPSSESKEWDQEEEDLAENGDQKAAPDDQQQSKKPHDGSKPPEPAVASDETTILESGRLFLRNLAFSVTEEEIRALFEPFGNVAQVHILLDHERKPKGLGYVSFSRSSDALEAYRKLDQSDFQGRLLHILPAVTRNSRADPASKPHNSVKMEQDAKRKLESSKQFNWATLYMNSDAVASSVADRLKITKAELFNPDAQNPAVKLALAETHVINETKQFLEDNGIDVEAFEKLKSARSPTTILVKNIPYNTSTTVVKALFSEHGSVLKVLMPPSGTIAVVEMGDKEDARSAFRSLAYKRIGNSVLYLEKAPLDLWKIDPAQPDSAVVVVKESKPSKAEAEEAVGEPGSTLFVKNLSFGTSSEALASRFSSLPGYLFARIQTKPDPKNAGGPRLSMGFGFVGFRTVEAAQQGLQRMQGCCLDGHSLALKFAKQGREEEEEEEEKKGELAGGKKSKTTSKLMIKNLPFEISRKELSELFGVYGKLKSVRLPKKLDRKSRGFGFVEFHTKKEAAEALKSLRFSHLLGRHLVIEYAHDEADAKALDLHRLRADQSALLTLQTPTPYQKKKFVGLHPTDAGEDGQDVPEFLVG</sequence>
<dbReference type="CDD" id="cd12320">
    <property type="entry name" value="RRM6_RBM19_RRM5_MRD1"/>
    <property type="match status" value="1"/>
</dbReference>
<dbReference type="PROSITE" id="PS50102">
    <property type="entry name" value="RRM"/>
    <property type="match status" value="5"/>
</dbReference>
<feature type="compositionally biased region" description="Low complexity" evidence="3">
    <location>
        <begin position="241"/>
        <end position="253"/>
    </location>
</feature>
<dbReference type="InterPro" id="IPR000504">
    <property type="entry name" value="RRM_dom"/>
</dbReference>
<keyword evidence="1 2" id="KW-0694">RNA-binding</keyword>
<dbReference type="InterPro" id="IPR035979">
    <property type="entry name" value="RBD_domain_sf"/>
</dbReference>
<accession>A0ABY7D3N0</accession>
<protein>
    <recommendedName>
        <fullName evidence="4">RRM domain-containing protein</fullName>
    </recommendedName>
</protein>
<feature type="domain" description="RRM" evidence="4">
    <location>
        <begin position="347"/>
        <end position="424"/>
    </location>
</feature>
<reference evidence="5" key="1">
    <citation type="submission" date="2022-10" db="EMBL/GenBank/DDBJ databases">
        <title>Puccinia triticina Genome sequencing and assembly.</title>
        <authorList>
            <person name="Li C."/>
        </authorList>
    </citation>
    <scope>NUCLEOTIDE SEQUENCE</scope>
    <source>
        <strain evidence="5">Pt15</strain>
    </source>
</reference>
<dbReference type="PANTHER" id="PTHR48025">
    <property type="entry name" value="OS02G0815200 PROTEIN"/>
    <property type="match status" value="1"/>
</dbReference>
<feature type="domain" description="RRM" evidence="4">
    <location>
        <begin position="529"/>
        <end position="601"/>
    </location>
</feature>
<feature type="domain" description="RRM" evidence="4">
    <location>
        <begin position="637"/>
        <end position="721"/>
    </location>
</feature>
<keyword evidence="6" id="KW-1185">Reference proteome</keyword>
<dbReference type="EMBL" id="CP110431">
    <property type="protein sequence ID" value="WAQ89547.1"/>
    <property type="molecule type" value="Genomic_DNA"/>
</dbReference>
<feature type="compositionally biased region" description="Basic and acidic residues" evidence="3">
    <location>
        <begin position="310"/>
        <end position="330"/>
    </location>
</feature>
<evidence type="ECO:0000313" key="5">
    <source>
        <dbReference type="EMBL" id="WAQ89547.1"/>
    </source>
</evidence>
<feature type="region of interest" description="Disordered" evidence="3">
    <location>
        <begin position="149"/>
        <end position="189"/>
    </location>
</feature>
<feature type="domain" description="RRM" evidence="4">
    <location>
        <begin position="52"/>
        <end position="150"/>
    </location>
</feature>
<dbReference type="PANTHER" id="PTHR48025:SF1">
    <property type="entry name" value="RRM DOMAIN-CONTAINING PROTEIN"/>
    <property type="match status" value="1"/>
</dbReference>
<dbReference type="SUPFAM" id="SSF54928">
    <property type="entry name" value="RNA-binding domain, RBD"/>
    <property type="match status" value="4"/>
</dbReference>
<proteinExistence type="predicted"/>
<evidence type="ECO:0000256" key="3">
    <source>
        <dbReference type="SAM" id="MobiDB-lite"/>
    </source>
</evidence>
<dbReference type="RefSeq" id="XP_053025102.1">
    <property type="nucleotide sequence ID" value="XM_053161124.1"/>
</dbReference>
<organism evidence="5 6">
    <name type="scientific">Puccinia triticina</name>
    <dbReference type="NCBI Taxonomy" id="208348"/>
    <lineage>
        <taxon>Eukaryota</taxon>
        <taxon>Fungi</taxon>
        <taxon>Dikarya</taxon>
        <taxon>Basidiomycota</taxon>
        <taxon>Pucciniomycotina</taxon>
        <taxon>Pucciniomycetes</taxon>
        <taxon>Pucciniales</taxon>
        <taxon>Pucciniaceae</taxon>
        <taxon>Puccinia</taxon>
    </lineage>
</organism>
<dbReference type="Gene3D" id="3.30.70.330">
    <property type="match status" value="4"/>
</dbReference>
<name>A0ABY7D3N0_9BASI</name>
<feature type="region of interest" description="Disordered" evidence="3">
    <location>
        <begin position="220"/>
        <end position="340"/>
    </location>
</feature>
<dbReference type="SMART" id="SM00360">
    <property type="entry name" value="RRM"/>
    <property type="match status" value="5"/>
</dbReference>
<dbReference type="Pfam" id="PF00076">
    <property type="entry name" value="RRM_1"/>
    <property type="match status" value="4"/>
</dbReference>
<dbReference type="InterPro" id="IPR012677">
    <property type="entry name" value="Nucleotide-bd_a/b_plait_sf"/>
</dbReference>
<feature type="compositionally biased region" description="Basic and acidic residues" evidence="3">
    <location>
        <begin position="287"/>
        <end position="299"/>
    </location>
</feature>
<dbReference type="InterPro" id="IPR050502">
    <property type="entry name" value="Euk_RNA-bind_prot"/>
</dbReference>
<evidence type="ECO:0000259" key="4">
    <source>
        <dbReference type="PROSITE" id="PS50102"/>
    </source>
</evidence>
<dbReference type="Proteomes" id="UP001164743">
    <property type="component" value="Chromosome 11A"/>
</dbReference>
<gene>
    <name evidence="5" type="ORF">PtA15_11A237</name>
</gene>
<feature type="compositionally biased region" description="Polar residues" evidence="3">
    <location>
        <begin position="154"/>
        <end position="171"/>
    </location>
</feature>
<dbReference type="GeneID" id="77802019"/>
<evidence type="ECO:0000313" key="6">
    <source>
        <dbReference type="Proteomes" id="UP001164743"/>
    </source>
</evidence>
<evidence type="ECO:0000256" key="2">
    <source>
        <dbReference type="PROSITE-ProRule" id="PRU00176"/>
    </source>
</evidence>